<accession>A0A420J554</accession>
<evidence type="ECO:0000256" key="1">
    <source>
        <dbReference type="SAM" id="MobiDB-lite"/>
    </source>
</evidence>
<protein>
    <submittedName>
        <fullName evidence="2">Integrase and RNaseH domain-containing protein</fullName>
    </submittedName>
</protein>
<feature type="region of interest" description="Disordered" evidence="1">
    <location>
        <begin position="220"/>
        <end position="248"/>
    </location>
</feature>
<comment type="caution">
    <text evidence="2">The sequence shown here is derived from an EMBL/GenBank/DDBJ whole genome shotgun (WGS) entry which is preliminary data.</text>
</comment>
<reference evidence="2 3" key="1">
    <citation type="journal article" date="2018" name="BMC Genomics">
        <title>Comparative genome analyses reveal sequence features reflecting distinct modes of host-adaptation between dicot and monocot powdery mildew.</title>
        <authorList>
            <person name="Wu Y."/>
            <person name="Ma X."/>
            <person name="Pan Z."/>
            <person name="Kale S.D."/>
            <person name="Song Y."/>
            <person name="King H."/>
            <person name="Zhang Q."/>
            <person name="Presley C."/>
            <person name="Deng X."/>
            <person name="Wei C.I."/>
            <person name="Xiao S."/>
        </authorList>
    </citation>
    <scope>NUCLEOTIDE SEQUENCE [LARGE SCALE GENOMIC DNA]</scope>
    <source>
        <strain evidence="2">UMSG1</strain>
    </source>
</reference>
<feature type="compositionally biased region" description="Polar residues" evidence="1">
    <location>
        <begin position="234"/>
        <end position="246"/>
    </location>
</feature>
<dbReference type="Proteomes" id="UP000285326">
    <property type="component" value="Unassembled WGS sequence"/>
</dbReference>
<evidence type="ECO:0000313" key="3">
    <source>
        <dbReference type="Proteomes" id="UP000285326"/>
    </source>
</evidence>
<gene>
    <name evidence="2" type="ORF">GcM1_177016</name>
</gene>
<dbReference type="EMBL" id="MCBS01017709">
    <property type="protein sequence ID" value="RKF81920.1"/>
    <property type="molecule type" value="Genomic_DNA"/>
</dbReference>
<name>A0A420J554_9PEZI</name>
<sequence>MVSVSYAKTLQECVDNDKPHRWTKDEILDHLEEYRGEFDSVFNPNNVKLKTSKRLPILGWTEDGGILYASDRAQASPEMNGYSRSLIGIMRIYSSDDKKYGGEEYDFLEIKLQIFYDFQKVLPKEYRTDHNLRDQTLNACRRVDECSFASYKPAYAYERLCAELRSAVATVIRARQMQAFNTQSLQKGPMSEFDQNWTGCTHGGKYRGYGRGRNLTYRSHGGSIRDSFQKDDSPQQASQGINQGSRSVKIRSRQKKCYVGDQLGCWSNRHTLQEH</sequence>
<evidence type="ECO:0000313" key="2">
    <source>
        <dbReference type="EMBL" id="RKF81920.1"/>
    </source>
</evidence>
<dbReference type="AlphaFoldDB" id="A0A420J554"/>
<organism evidence="2 3">
    <name type="scientific">Golovinomyces cichoracearum</name>
    <dbReference type="NCBI Taxonomy" id="62708"/>
    <lineage>
        <taxon>Eukaryota</taxon>
        <taxon>Fungi</taxon>
        <taxon>Dikarya</taxon>
        <taxon>Ascomycota</taxon>
        <taxon>Pezizomycotina</taxon>
        <taxon>Leotiomycetes</taxon>
        <taxon>Erysiphales</taxon>
        <taxon>Erysiphaceae</taxon>
        <taxon>Golovinomyces</taxon>
    </lineage>
</organism>
<proteinExistence type="predicted"/>